<dbReference type="InterPro" id="IPR050846">
    <property type="entry name" value="TLCD"/>
</dbReference>
<evidence type="ECO:0000256" key="4">
    <source>
        <dbReference type="ARBA" id="ARBA00023136"/>
    </source>
</evidence>
<evidence type="ECO:0000256" key="6">
    <source>
        <dbReference type="SAM" id="Phobius"/>
    </source>
</evidence>
<comment type="caution">
    <text evidence="8">The sequence shown here is derived from an EMBL/GenBank/DDBJ whole genome shotgun (WGS) entry which is preliminary data.</text>
</comment>
<sequence length="266" mass="30127">MQAIVDDRDIAEIVGNIARGSAPWLFAFHGLYWACRSGIAPMFETYRNIERDKRGFWCASMVSSGHAILITALSVRALMKDPGLVTRGDFFYTTPESTKAAEIFFGYIASDLLLSVYYRARWNGWVENLLHHVCILATWGIFLATDSGGFFTSVAHICEITTPFVNQRWFLYEAGLKTTTGYFYNGLAMLGLWFLSRIVLYTAAGVALVNSRDQLFQLGTPKATLVLFCYTAGFTLQYQWFYRIVKGALKSLRSRRNDTDKTTKQD</sequence>
<dbReference type="AlphaFoldDB" id="A0A2R5G8P3"/>
<dbReference type="Pfam" id="PF03798">
    <property type="entry name" value="TRAM_LAG1_CLN8"/>
    <property type="match status" value="1"/>
</dbReference>
<keyword evidence="2 5" id="KW-0812">Transmembrane</keyword>
<evidence type="ECO:0000256" key="2">
    <source>
        <dbReference type="ARBA" id="ARBA00022692"/>
    </source>
</evidence>
<reference evidence="8 9" key="1">
    <citation type="submission" date="2017-12" db="EMBL/GenBank/DDBJ databases">
        <title>Sequencing, de novo assembly and annotation of complete genome of a new Thraustochytrid species, strain FCC1311.</title>
        <authorList>
            <person name="Sedici K."/>
            <person name="Godart F."/>
            <person name="Aiese Cigliano R."/>
            <person name="Sanseverino W."/>
            <person name="Barakat M."/>
            <person name="Ortet P."/>
            <person name="Marechal E."/>
            <person name="Cagnac O."/>
            <person name="Amato A."/>
        </authorList>
    </citation>
    <scope>NUCLEOTIDE SEQUENCE [LARGE SCALE GENOMIC DNA]</scope>
</reference>
<dbReference type="Proteomes" id="UP000241890">
    <property type="component" value="Unassembled WGS sequence"/>
</dbReference>
<dbReference type="EMBL" id="BEYU01000005">
    <property type="protein sequence ID" value="GBG24421.1"/>
    <property type="molecule type" value="Genomic_DNA"/>
</dbReference>
<feature type="transmembrane region" description="Helical" evidence="6">
    <location>
        <begin position="55"/>
        <end position="79"/>
    </location>
</feature>
<keyword evidence="9" id="KW-1185">Reference proteome</keyword>
<feature type="domain" description="TLC" evidence="7">
    <location>
        <begin position="52"/>
        <end position="253"/>
    </location>
</feature>
<dbReference type="PROSITE" id="PS50922">
    <property type="entry name" value="TLC"/>
    <property type="match status" value="1"/>
</dbReference>
<dbReference type="GO" id="GO:0005783">
    <property type="term" value="C:endoplasmic reticulum"/>
    <property type="evidence" value="ECO:0007669"/>
    <property type="project" value="TreeGrafter"/>
</dbReference>
<keyword evidence="3 6" id="KW-1133">Transmembrane helix</keyword>
<evidence type="ECO:0000313" key="9">
    <source>
        <dbReference type="Proteomes" id="UP000241890"/>
    </source>
</evidence>
<evidence type="ECO:0000256" key="3">
    <source>
        <dbReference type="ARBA" id="ARBA00022989"/>
    </source>
</evidence>
<proteinExistence type="predicted"/>
<comment type="subcellular location">
    <subcellularLocation>
        <location evidence="1">Membrane</location>
        <topology evidence="1">Multi-pass membrane protein</topology>
    </subcellularLocation>
</comment>
<gene>
    <name evidence="8" type="ORF">FCC1311_006392</name>
</gene>
<evidence type="ECO:0000256" key="5">
    <source>
        <dbReference type="PROSITE-ProRule" id="PRU00205"/>
    </source>
</evidence>
<feature type="transmembrane region" description="Helical" evidence="6">
    <location>
        <begin position="125"/>
        <end position="144"/>
    </location>
</feature>
<evidence type="ECO:0000259" key="7">
    <source>
        <dbReference type="PROSITE" id="PS50922"/>
    </source>
</evidence>
<keyword evidence="4 5" id="KW-0472">Membrane</keyword>
<dbReference type="OrthoDB" id="5440at2759"/>
<dbReference type="SMART" id="SM00724">
    <property type="entry name" value="TLC"/>
    <property type="match status" value="1"/>
</dbReference>
<accession>A0A2R5G8P3</accession>
<evidence type="ECO:0000313" key="8">
    <source>
        <dbReference type="EMBL" id="GBG24421.1"/>
    </source>
</evidence>
<evidence type="ECO:0000256" key="1">
    <source>
        <dbReference type="ARBA" id="ARBA00004141"/>
    </source>
</evidence>
<dbReference type="GO" id="GO:0055088">
    <property type="term" value="P:lipid homeostasis"/>
    <property type="evidence" value="ECO:0007669"/>
    <property type="project" value="TreeGrafter"/>
</dbReference>
<dbReference type="InParanoid" id="A0A2R5G8P3"/>
<dbReference type="PANTHER" id="PTHR13439:SF0">
    <property type="entry name" value="TOPOISOMERASE I DAMAGE AFFECTED PROTEIN 4"/>
    <property type="match status" value="1"/>
</dbReference>
<feature type="transmembrane region" description="Helical" evidence="6">
    <location>
        <begin position="182"/>
        <end position="203"/>
    </location>
</feature>
<dbReference type="PANTHER" id="PTHR13439">
    <property type="entry name" value="CT120 PROTEIN"/>
    <property type="match status" value="1"/>
</dbReference>
<dbReference type="GO" id="GO:0016020">
    <property type="term" value="C:membrane"/>
    <property type="evidence" value="ECO:0007669"/>
    <property type="project" value="UniProtKB-SubCell"/>
</dbReference>
<dbReference type="InterPro" id="IPR006634">
    <property type="entry name" value="TLC-dom"/>
</dbReference>
<protein>
    <submittedName>
        <fullName evidence="8">Transmembrane protein 56</fullName>
    </submittedName>
</protein>
<name>A0A2R5G8P3_9STRA</name>
<organism evidence="8 9">
    <name type="scientific">Hondaea fermentalgiana</name>
    <dbReference type="NCBI Taxonomy" id="2315210"/>
    <lineage>
        <taxon>Eukaryota</taxon>
        <taxon>Sar</taxon>
        <taxon>Stramenopiles</taxon>
        <taxon>Bigyra</taxon>
        <taxon>Labyrinthulomycetes</taxon>
        <taxon>Thraustochytrida</taxon>
        <taxon>Thraustochytriidae</taxon>
        <taxon>Hondaea</taxon>
    </lineage>
</organism>
<feature type="transmembrane region" description="Helical" evidence="6">
    <location>
        <begin position="223"/>
        <end position="245"/>
    </location>
</feature>